<keyword evidence="3" id="KW-1185">Reference proteome</keyword>
<dbReference type="InterPro" id="IPR051783">
    <property type="entry name" value="NAD(P)-dependent_oxidoreduct"/>
</dbReference>
<dbReference type="Proteomes" id="UP000736335">
    <property type="component" value="Unassembled WGS sequence"/>
</dbReference>
<dbReference type="Gene3D" id="3.40.50.720">
    <property type="entry name" value="NAD(P)-binding Rossmann-like Domain"/>
    <property type="match status" value="1"/>
</dbReference>
<proteinExistence type="predicted"/>
<dbReference type="GO" id="GO:0004029">
    <property type="term" value="F:aldehyde dehydrogenase (NAD+) activity"/>
    <property type="evidence" value="ECO:0007669"/>
    <property type="project" value="TreeGrafter"/>
</dbReference>
<sequence length="298" mass="32255">MKVIILGVTGTIGFPIAQAFLRAGHIVYGQTRSESKVKQLATEEITPIVCDPIDIDKWKHLLANVEAVINATATFGPDGPVKLLNLLTEAAKSVRPAYAAKLIFVEASGVWVHGDNRDEIVTDTTPTETPHPHAAWRAVHERNVVSSTVLNGIVIRSPWLIGRSGSHLGNMLFPSAHAGEVIGIGTPGGRYSVIHQDDLADAYLRAVERGSIVGGSIFDIANEFTESVEDVLATLSKVSGAKGYKFREPTNPFEKAACTTTRIRPYLARTLLGWSPRKPGFVDGMEIYYAAWKASQGL</sequence>
<dbReference type="InterPro" id="IPR001509">
    <property type="entry name" value="Epimerase_deHydtase"/>
</dbReference>
<dbReference type="EMBL" id="WIUZ02000003">
    <property type="protein sequence ID" value="KAF9789776.1"/>
    <property type="molecule type" value="Genomic_DNA"/>
</dbReference>
<accession>A0A9P6HL53</accession>
<dbReference type="GO" id="GO:0005737">
    <property type="term" value="C:cytoplasm"/>
    <property type="evidence" value="ECO:0007669"/>
    <property type="project" value="TreeGrafter"/>
</dbReference>
<dbReference type="AlphaFoldDB" id="A0A9P6HL53"/>
<evidence type="ECO:0000259" key="1">
    <source>
        <dbReference type="Pfam" id="PF01370"/>
    </source>
</evidence>
<protein>
    <submittedName>
        <fullName evidence="2">NAD(P)-binding protein</fullName>
    </submittedName>
</protein>
<dbReference type="PANTHER" id="PTHR48079">
    <property type="entry name" value="PROTEIN YEEZ"/>
    <property type="match status" value="1"/>
</dbReference>
<dbReference type="Pfam" id="PF01370">
    <property type="entry name" value="Epimerase"/>
    <property type="match status" value="1"/>
</dbReference>
<feature type="domain" description="NAD-dependent epimerase/dehydratase" evidence="1">
    <location>
        <begin position="3"/>
        <end position="220"/>
    </location>
</feature>
<dbReference type="SUPFAM" id="SSF51735">
    <property type="entry name" value="NAD(P)-binding Rossmann-fold domains"/>
    <property type="match status" value="1"/>
</dbReference>
<dbReference type="InterPro" id="IPR036291">
    <property type="entry name" value="NAD(P)-bd_dom_sf"/>
</dbReference>
<dbReference type="PANTHER" id="PTHR48079:SF3">
    <property type="entry name" value="NAD-DEPENDENT EPIMERASE_DEHYDRATASE DOMAIN-CONTAINING PROTEIN"/>
    <property type="match status" value="1"/>
</dbReference>
<dbReference type="OrthoDB" id="10000533at2759"/>
<evidence type="ECO:0000313" key="2">
    <source>
        <dbReference type="EMBL" id="KAF9789776.1"/>
    </source>
</evidence>
<organism evidence="2 3">
    <name type="scientific">Thelephora terrestris</name>
    <dbReference type="NCBI Taxonomy" id="56493"/>
    <lineage>
        <taxon>Eukaryota</taxon>
        <taxon>Fungi</taxon>
        <taxon>Dikarya</taxon>
        <taxon>Basidiomycota</taxon>
        <taxon>Agaricomycotina</taxon>
        <taxon>Agaricomycetes</taxon>
        <taxon>Thelephorales</taxon>
        <taxon>Thelephoraceae</taxon>
        <taxon>Thelephora</taxon>
    </lineage>
</organism>
<evidence type="ECO:0000313" key="3">
    <source>
        <dbReference type="Proteomes" id="UP000736335"/>
    </source>
</evidence>
<name>A0A9P6HL53_9AGAM</name>
<reference evidence="2" key="1">
    <citation type="journal article" date="2020" name="Nat. Commun.">
        <title>Large-scale genome sequencing of mycorrhizal fungi provides insights into the early evolution of symbiotic traits.</title>
        <authorList>
            <person name="Miyauchi S."/>
            <person name="Kiss E."/>
            <person name="Kuo A."/>
            <person name="Drula E."/>
            <person name="Kohler A."/>
            <person name="Sanchez-Garcia M."/>
            <person name="Morin E."/>
            <person name="Andreopoulos B."/>
            <person name="Barry K.W."/>
            <person name="Bonito G."/>
            <person name="Buee M."/>
            <person name="Carver A."/>
            <person name="Chen C."/>
            <person name="Cichocki N."/>
            <person name="Clum A."/>
            <person name="Culley D."/>
            <person name="Crous P.W."/>
            <person name="Fauchery L."/>
            <person name="Girlanda M."/>
            <person name="Hayes R.D."/>
            <person name="Keri Z."/>
            <person name="LaButti K."/>
            <person name="Lipzen A."/>
            <person name="Lombard V."/>
            <person name="Magnuson J."/>
            <person name="Maillard F."/>
            <person name="Murat C."/>
            <person name="Nolan M."/>
            <person name="Ohm R.A."/>
            <person name="Pangilinan J."/>
            <person name="Pereira M.F."/>
            <person name="Perotto S."/>
            <person name="Peter M."/>
            <person name="Pfister S."/>
            <person name="Riley R."/>
            <person name="Sitrit Y."/>
            <person name="Stielow J.B."/>
            <person name="Szollosi G."/>
            <person name="Zifcakova L."/>
            <person name="Stursova M."/>
            <person name="Spatafora J.W."/>
            <person name="Tedersoo L."/>
            <person name="Vaario L.M."/>
            <person name="Yamada A."/>
            <person name="Yan M."/>
            <person name="Wang P."/>
            <person name="Xu J."/>
            <person name="Bruns T."/>
            <person name="Baldrian P."/>
            <person name="Vilgalys R."/>
            <person name="Dunand C."/>
            <person name="Henrissat B."/>
            <person name="Grigoriev I.V."/>
            <person name="Hibbett D."/>
            <person name="Nagy L.G."/>
            <person name="Martin F.M."/>
        </authorList>
    </citation>
    <scope>NUCLEOTIDE SEQUENCE</scope>
    <source>
        <strain evidence="2">UH-Tt-Lm1</strain>
    </source>
</reference>
<reference evidence="2" key="2">
    <citation type="submission" date="2020-11" db="EMBL/GenBank/DDBJ databases">
        <authorList>
            <consortium name="DOE Joint Genome Institute"/>
            <person name="Kuo A."/>
            <person name="Miyauchi S."/>
            <person name="Kiss E."/>
            <person name="Drula E."/>
            <person name="Kohler A."/>
            <person name="Sanchez-Garcia M."/>
            <person name="Andreopoulos B."/>
            <person name="Barry K.W."/>
            <person name="Bonito G."/>
            <person name="Buee M."/>
            <person name="Carver A."/>
            <person name="Chen C."/>
            <person name="Cichocki N."/>
            <person name="Clum A."/>
            <person name="Culley D."/>
            <person name="Crous P.W."/>
            <person name="Fauchery L."/>
            <person name="Girlanda M."/>
            <person name="Hayes R."/>
            <person name="Keri Z."/>
            <person name="Labutti K."/>
            <person name="Lipzen A."/>
            <person name="Lombard V."/>
            <person name="Magnuson J."/>
            <person name="Maillard F."/>
            <person name="Morin E."/>
            <person name="Murat C."/>
            <person name="Nolan M."/>
            <person name="Ohm R."/>
            <person name="Pangilinan J."/>
            <person name="Pereira M."/>
            <person name="Perotto S."/>
            <person name="Peter M."/>
            <person name="Riley R."/>
            <person name="Sitrit Y."/>
            <person name="Stielow B."/>
            <person name="Szollosi G."/>
            <person name="Zifcakova L."/>
            <person name="Stursova M."/>
            <person name="Spatafora J.W."/>
            <person name="Tedersoo L."/>
            <person name="Vaario L.-M."/>
            <person name="Yamada A."/>
            <person name="Yan M."/>
            <person name="Wang P."/>
            <person name="Xu J."/>
            <person name="Bruns T."/>
            <person name="Baldrian P."/>
            <person name="Vilgalys R."/>
            <person name="Henrissat B."/>
            <person name="Grigoriev I.V."/>
            <person name="Hibbett D."/>
            <person name="Nagy L.G."/>
            <person name="Martin F.M."/>
        </authorList>
    </citation>
    <scope>NUCLEOTIDE SEQUENCE</scope>
    <source>
        <strain evidence="2">UH-Tt-Lm1</strain>
    </source>
</reference>
<gene>
    <name evidence="2" type="ORF">BJ322DRAFT_1098607</name>
</gene>
<comment type="caution">
    <text evidence="2">The sequence shown here is derived from an EMBL/GenBank/DDBJ whole genome shotgun (WGS) entry which is preliminary data.</text>
</comment>